<reference evidence="2 3" key="2">
    <citation type="journal article" date="2016" name="Genome Announc.">
        <title>Draft Genome Sequences of Streptomyces scabiei S58, Streptomyces turgidiscabies T45, and Streptomyces acidiscabies a10, the Pathogens of Potato Common Scab, Isolated in Japan.</title>
        <authorList>
            <person name="Tomihama T."/>
            <person name="Nishi Y."/>
            <person name="Sakai M."/>
            <person name="Ikenaga M."/>
            <person name="Okubo T."/>
            <person name="Ikeda S."/>
        </authorList>
    </citation>
    <scope>NUCLEOTIDE SEQUENCE [LARGE SCALE GENOMIC DNA]</scope>
    <source>
        <strain evidence="2 3">S58</strain>
    </source>
</reference>
<dbReference type="GO" id="GO:0005975">
    <property type="term" value="P:carbohydrate metabolic process"/>
    <property type="evidence" value="ECO:0007669"/>
    <property type="project" value="InterPro"/>
</dbReference>
<organism evidence="2 3">
    <name type="scientific">Streptomyces scabiei</name>
    <dbReference type="NCBI Taxonomy" id="1930"/>
    <lineage>
        <taxon>Bacteria</taxon>
        <taxon>Bacillati</taxon>
        <taxon>Actinomycetota</taxon>
        <taxon>Actinomycetes</taxon>
        <taxon>Kitasatosporales</taxon>
        <taxon>Streptomycetaceae</taxon>
        <taxon>Streptomyces</taxon>
    </lineage>
</organism>
<evidence type="ECO:0000259" key="1">
    <source>
        <dbReference type="Pfam" id="PF03190"/>
    </source>
</evidence>
<dbReference type="SUPFAM" id="SSF52833">
    <property type="entry name" value="Thioredoxin-like"/>
    <property type="match status" value="1"/>
</dbReference>
<dbReference type="PANTHER" id="PTHR42899:SF1">
    <property type="entry name" value="SPERMATOGENESIS-ASSOCIATED PROTEIN 20"/>
    <property type="match status" value="1"/>
</dbReference>
<dbReference type="Gene3D" id="1.50.10.10">
    <property type="match status" value="1"/>
</dbReference>
<reference evidence="3" key="3">
    <citation type="submission" date="2016-02" db="EMBL/GenBank/DDBJ databases">
        <title>Draft genome of pathogenic Streptomyces sp. in Japan.</title>
        <authorList>
            <person name="Tomihama T."/>
            <person name="Ikenaga M."/>
            <person name="Sakai M."/>
            <person name="Okubo T."/>
            <person name="Ikeda S."/>
        </authorList>
    </citation>
    <scope>NUCLEOTIDE SEQUENCE [LARGE SCALE GENOMIC DNA]</scope>
    <source>
        <strain evidence="3">S58</strain>
    </source>
</reference>
<dbReference type="Gene3D" id="3.40.30.10">
    <property type="entry name" value="Glutaredoxin"/>
    <property type="match status" value="1"/>
</dbReference>
<proteinExistence type="predicted"/>
<dbReference type="CDD" id="cd02955">
    <property type="entry name" value="SSP411"/>
    <property type="match status" value="1"/>
</dbReference>
<accession>A0A117EGT5</accession>
<dbReference type="InterPro" id="IPR036249">
    <property type="entry name" value="Thioredoxin-like_sf"/>
</dbReference>
<dbReference type="InterPro" id="IPR008928">
    <property type="entry name" value="6-hairpin_glycosidase_sf"/>
</dbReference>
<comment type="caution">
    <text evidence="2">The sequence shown here is derived from an EMBL/GenBank/DDBJ whole genome shotgun (WGS) entry which is preliminary data.</text>
</comment>
<sequence length="692" mass="75030">MPGYWGMMVTMANRLAHETSPYLLQHADNPVDWWPWSAEAFEEARRRGVPVLLSVGYSSCHWCHVMAHESFEDGETAAYLNAHFVSVKVDREERPDVDAVYMEAVQAATGQGGWPMTVFLTPEEEPFYFGTYFPPQPRHGMPSFRQVLEGVRAAWADRRDEVAEVAGKVVRDLAGRELKFAAVDVPGEDELAQALLGLTREYDAARGGFGKAPKFPPSMVIEFLLRHAARTGSEGALQMARDTCERMARGGIYDQLGGGFARYSVDREWVVPHFEKMLYDNALLCRVYAHLWRATGSERARRVALETADFMVRELRTNEGGFASALDADSDDGTGSGKHVEGAYYVWTPEQLTEVLGEEDAALAAQYFGVTEEGTFEEGASVLQLPQQESVFDAERVESVRERLLTARSRRPAPGRDDKVVAAWNGLAVAALAETGAYFDRPDLVDAAITAADLLVRLHLDERARLTRTSKDGQAGANAGVLEDYADVAEGFLALASVTGEGVWLEFAGFLLDHVLARFVDEESGALYDTASDAEKLIRRPQDPTDNATPSGWSAAAGALLGYAAQTGSEPHRRAAERALGVVKALGPRAPRFIGWGLATAEALLDGPREVAVVGPEGHPGRRELHRVALLGTAPGAVVAVGVPDGDELPLLAGRPLVGGEPAAYVCRHFTCDAPTADADRLREVLGAAPTG</sequence>
<feature type="domain" description="Spermatogenesis-associated protein 20-like TRX" evidence="1">
    <location>
        <begin position="13"/>
        <end position="173"/>
    </location>
</feature>
<dbReference type="AlphaFoldDB" id="A0A117EGT5"/>
<dbReference type="SUPFAM" id="SSF48208">
    <property type="entry name" value="Six-hairpin glycosidases"/>
    <property type="match status" value="1"/>
</dbReference>
<protein>
    <submittedName>
        <fullName evidence="2">N-acylglucosamine 2-epimerase (GlcNAc)</fullName>
    </submittedName>
</protein>
<dbReference type="PANTHER" id="PTHR42899">
    <property type="entry name" value="SPERMATOGENESIS-ASSOCIATED PROTEIN 20"/>
    <property type="match status" value="1"/>
</dbReference>
<dbReference type="Proteomes" id="UP000067448">
    <property type="component" value="Unassembled WGS sequence"/>
</dbReference>
<dbReference type="InterPro" id="IPR024705">
    <property type="entry name" value="Ssp411"/>
</dbReference>
<evidence type="ECO:0000313" key="3">
    <source>
        <dbReference type="Proteomes" id="UP000067448"/>
    </source>
</evidence>
<name>A0A117EGT5_STRSC</name>
<gene>
    <name evidence="2" type="ORF">SsS58_08128</name>
</gene>
<dbReference type="Pfam" id="PF03190">
    <property type="entry name" value="Thioredox_DsbH"/>
    <property type="match status" value="1"/>
</dbReference>
<reference evidence="3" key="1">
    <citation type="submission" date="2015-11" db="EMBL/GenBank/DDBJ databases">
        <authorList>
            <consortium name="Cross-ministerial Strategic Innovation Promotion Program (SIP) consortium"/>
            <person name="Tomihama T."/>
            <person name="Ikenaga M."/>
            <person name="Sakai M."/>
            <person name="Okubo T."/>
            <person name="Ikeda S."/>
        </authorList>
    </citation>
    <scope>NUCLEOTIDE SEQUENCE [LARGE SCALE GENOMIC DNA]</scope>
    <source>
        <strain evidence="3">S58</strain>
    </source>
</reference>
<dbReference type="PIRSF" id="PIRSF006402">
    <property type="entry name" value="UCP006402_thioredoxin"/>
    <property type="match status" value="1"/>
</dbReference>
<dbReference type="InterPro" id="IPR012341">
    <property type="entry name" value="6hp_glycosidase-like_sf"/>
</dbReference>
<dbReference type="EMBL" id="BCMM01000063">
    <property type="protein sequence ID" value="GAQ67672.1"/>
    <property type="molecule type" value="Genomic_DNA"/>
</dbReference>
<evidence type="ECO:0000313" key="2">
    <source>
        <dbReference type="EMBL" id="GAQ67672.1"/>
    </source>
</evidence>
<dbReference type="InterPro" id="IPR004879">
    <property type="entry name" value="Ssp411-like_TRX"/>
</dbReference>